<protein>
    <submittedName>
        <fullName evidence="2">Uncharacterized protein</fullName>
    </submittedName>
</protein>
<keyword evidence="1" id="KW-0812">Transmembrane</keyword>
<keyword evidence="3" id="KW-1185">Reference proteome</keyword>
<feature type="transmembrane region" description="Helical" evidence="1">
    <location>
        <begin position="52"/>
        <end position="76"/>
    </location>
</feature>
<evidence type="ECO:0000256" key="1">
    <source>
        <dbReference type="SAM" id="Phobius"/>
    </source>
</evidence>
<dbReference type="OrthoDB" id="5386330at2759"/>
<dbReference type="EMBL" id="KV878918">
    <property type="protein sequence ID" value="OJJ79401.1"/>
    <property type="molecule type" value="Genomic_DNA"/>
</dbReference>
<dbReference type="STRING" id="1160497.A0A1L9V688"/>
<keyword evidence="1" id="KW-0472">Membrane</keyword>
<keyword evidence="1" id="KW-1133">Transmembrane helix</keyword>
<gene>
    <name evidence="2" type="ORF">ASPGLDRAFT_70122</name>
</gene>
<dbReference type="Proteomes" id="UP000184300">
    <property type="component" value="Unassembled WGS sequence"/>
</dbReference>
<dbReference type="RefSeq" id="XP_022396099.1">
    <property type="nucleotide sequence ID" value="XM_022549446.1"/>
</dbReference>
<organism evidence="2 3">
    <name type="scientific">Aspergillus glaucus CBS 516.65</name>
    <dbReference type="NCBI Taxonomy" id="1160497"/>
    <lineage>
        <taxon>Eukaryota</taxon>
        <taxon>Fungi</taxon>
        <taxon>Dikarya</taxon>
        <taxon>Ascomycota</taxon>
        <taxon>Pezizomycotina</taxon>
        <taxon>Eurotiomycetes</taxon>
        <taxon>Eurotiomycetidae</taxon>
        <taxon>Eurotiales</taxon>
        <taxon>Aspergillaceae</taxon>
        <taxon>Aspergillus</taxon>
        <taxon>Aspergillus subgen. Aspergillus</taxon>
    </lineage>
</organism>
<accession>A0A1L9V688</accession>
<dbReference type="Pfam" id="PF11951">
    <property type="entry name" value="Fungal_trans_2"/>
    <property type="match status" value="2"/>
</dbReference>
<name>A0A1L9V688_ASPGL</name>
<dbReference type="VEuPathDB" id="FungiDB:ASPGLDRAFT_70122"/>
<proteinExistence type="predicted"/>
<evidence type="ECO:0000313" key="3">
    <source>
        <dbReference type="Proteomes" id="UP000184300"/>
    </source>
</evidence>
<dbReference type="GeneID" id="34465706"/>
<dbReference type="InterPro" id="IPR021858">
    <property type="entry name" value="Fun_TF"/>
</dbReference>
<evidence type="ECO:0000313" key="2">
    <source>
        <dbReference type="EMBL" id="OJJ79401.1"/>
    </source>
</evidence>
<sequence length="228" mass="26208">MVVIDDNHNGWRHLILPLAWMDKLVMKTVLAVSPFHISRRSGGQYDHQTKRLAILSIIVLLAAVMVTGCSDFPVLFHLLQSALDTVGGEDRLGPDELSEFALRQIHKMRVYAAPFISQQTGVYTILSQAPHSFDCLYYSSRFHPDKHLEPFPEGFPGDHSLIWTSFITASESCSPEDQQFFKQFLLKQYYRNWFGDILKGLDLLKRIWARDVDVNWSALLPEPRVFIM</sequence>
<reference evidence="3" key="1">
    <citation type="journal article" date="2017" name="Genome Biol.">
        <title>Comparative genomics reveals high biological diversity and specific adaptations in the industrially and medically important fungal genus Aspergillus.</title>
        <authorList>
            <person name="de Vries R.P."/>
            <person name="Riley R."/>
            <person name="Wiebenga A."/>
            <person name="Aguilar-Osorio G."/>
            <person name="Amillis S."/>
            <person name="Uchima C.A."/>
            <person name="Anderluh G."/>
            <person name="Asadollahi M."/>
            <person name="Askin M."/>
            <person name="Barry K."/>
            <person name="Battaglia E."/>
            <person name="Bayram O."/>
            <person name="Benocci T."/>
            <person name="Braus-Stromeyer S.A."/>
            <person name="Caldana C."/>
            <person name="Canovas D."/>
            <person name="Cerqueira G.C."/>
            <person name="Chen F."/>
            <person name="Chen W."/>
            <person name="Choi C."/>
            <person name="Clum A."/>
            <person name="Dos Santos R.A."/>
            <person name="Damasio A.R."/>
            <person name="Diallinas G."/>
            <person name="Emri T."/>
            <person name="Fekete E."/>
            <person name="Flipphi M."/>
            <person name="Freyberg S."/>
            <person name="Gallo A."/>
            <person name="Gournas C."/>
            <person name="Habgood R."/>
            <person name="Hainaut M."/>
            <person name="Harispe M.L."/>
            <person name="Henrissat B."/>
            <person name="Hilden K.S."/>
            <person name="Hope R."/>
            <person name="Hossain A."/>
            <person name="Karabika E."/>
            <person name="Karaffa L."/>
            <person name="Karanyi Z."/>
            <person name="Krasevec N."/>
            <person name="Kuo A."/>
            <person name="Kusch H."/>
            <person name="LaButti K."/>
            <person name="Lagendijk E.L."/>
            <person name="Lapidus A."/>
            <person name="Levasseur A."/>
            <person name="Lindquist E."/>
            <person name="Lipzen A."/>
            <person name="Logrieco A.F."/>
            <person name="MacCabe A."/>
            <person name="Maekelae M.R."/>
            <person name="Malavazi I."/>
            <person name="Melin P."/>
            <person name="Meyer V."/>
            <person name="Mielnichuk N."/>
            <person name="Miskei M."/>
            <person name="Molnar A.P."/>
            <person name="Mule G."/>
            <person name="Ngan C.Y."/>
            <person name="Orejas M."/>
            <person name="Orosz E."/>
            <person name="Ouedraogo J.P."/>
            <person name="Overkamp K.M."/>
            <person name="Park H.-S."/>
            <person name="Perrone G."/>
            <person name="Piumi F."/>
            <person name="Punt P.J."/>
            <person name="Ram A.F."/>
            <person name="Ramon A."/>
            <person name="Rauscher S."/>
            <person name="Record E."/>
            <person name="Riano-Pachon D.M."/>
            <person name="Robert V."/>
            <person name="Roehrig J."/>
            <person name="Ruller R."/>
            <person name="Salamov A."/>
            <person name="Salih N.S."/>
            <person name="Samson R.A."/>
            <person name="Sandor E."/>
            <person name="Sanguinetti M."/>
            <person name="Schuetze T."/>
            <person name="Sepcic K."/>
            <person name="Shelest E."/>
            <person name="Sherlock G."/>
            <person name="Sophianopoulou V."/>
            <person name="Squina F.M."/>
            <person name="Sun H."/>
            <person name="Susca A."/>
            <person name="Todd R.B."/>
            <person name="Tsang A."/>
            <person name="Unkles S.E."/>
            <person name="van de Wiele N."/>
            <person name="van Rossen-Uffink D."/>
            <person name="Oliveira J.V."/>
            <person name="Vesth T.C."/>
            <person name="Visser J."/>
            <person name="Yu J.-H."/>
            <person name="Zhou M."/>
            <person name="Andersen M.R."/>
            <person name="Archer D.B."/>
            <person name="Baker S.E."/>
            <person name="Benoit I."/>
            <person name="Brakhage A.A."/>
            <person name="Braus G.H."/>
            <person name="Fischer R."/>
            <person name="Frisvad J.C."/>
            <person name="Goldman G.H."/>
            <person name="Houbraken J."/>
            <person name="Oakley B."/>
            <person name="Pocsi I."/>
            <person name="Scazzocchio C."/>
            <person name="Seiboth B."/>
            <person name="vanKuyk P.A."/>
            <person name="Wortman J."/>
            <person name="Dyer P.S."/>
            <person name="Grigoriev I.V."/>
        </authorList>
    </citation>
    <scope>NUCLEOTIDE SEQUENCE [LARGE SCALE GENOMIC DNA]</scope>
    <source>
        <strain evidence="3">CBS 516.65</strain>
    </source>
</reference>
<dbReference type="AlphaFoldDB" id="A0A1L9V688"/>